<dbReference type="GO" id="GO:0046165">
    <property type="term" value="P:alcohol biosynthetic process"/>
    <property type="evidence" value="ECO:0007669"/>
    <property type="project" value="UniProtKB-ARBA"/>
</dbReference>
<reference evidence="4 5" key="1">
    <citation type="submission" date="2019-10" db="EMBL/GenBank/DDBJ databases">
        <authorList>
            <person name="Palmer J.M."/>
        </authorList>
    </citation>
    <scope>NUCLEOTIDE SEQUENCE [LARGE SCALE GENOMIC DNA]</scope>
    <source>
        <strain evidence="4 5">TWF696</strain>
    </source>
</reference>
<keyword evidence="5" id="KW-1185">Reference proteome</keyword>
<comment type="caution">
    <text evidence="4">The sequence shown here is derived from an EMBL/GenBank/DDBJ whole genome shotgun (WGS) entry which is preliminary data.</text>
</comment>
<dbReference type="Pfam" id="PF00348">
    <property type="entry name" value="polyprenyl_synt"/>
    <property type="match status" value="1"/>
</dbReference>
<name>A0AAV9U0W8_9PEZI</name>
<dbReference type="GO" id="GO:0008299">
    <property type="term" value="P:isoprenoid biosynthetic process"/>
    <property type="evidence" value="ECO:0007669"/>
    <property type="project" value="InterPro"/>
</dbReference>
<evidence type="ECO:0000256" key="2">
    <source>
        <dbReference type="RuleBase" id="RU004466"/>
    </source>
</evidence>
<feature type="region of interest" description="Disordered" evidence="3">
    <location>
        <begin position="156"/>
        <end position="187"/>
    </location>
</feature>
<sequence length="333" mass="37070">MVQLLDPLIDSAGRVNTLHHQILLFRTEWVIHALLERPGYPLSAVFWQMNADGDTLGAAEARVKLLLLDASDKYLQLRKWTTDQANGLPRLMRIAVSRYIEALHLLLVGYMYWNQRTAREAGDLAHGQDFDSNVFRRVRPEHDHKLANLPRIFMRTGPAGPPPAADGGTSHLPSDGAGSTSNQGAEPIPENELWFTTFTRTPDQIAVEPSKHLQLLPLTEVLKAMIGGVDVWYQVPKSSVETICSILRTLQISKTLIDDIVDYPPLRQGNPFAPMIPGAPQAINSGNYLTIKCLEDIQRLPNPQEALGIFTGKFRVAKTICPIFLNSLEEIAD</sequence>
<dbReference type="InterPro" id="IPR008949">
    <property type="entry name" value="Isoprenoid_synthase_dom_sf"/>
</dbReference>
<dbReference type="GO" id="GO:0004659">
    <property type="term" value="F:prenyltransferase activity"/>
    <property type="evidence" value="ECO:0007669"/>
    <property type="project" value="InterPro"/>
</dbReference>
<comment type="similarity">
    <text evidence="2">Belongs to the FPP/GGPP synthase family.</text>
</comment>
<dbReference type="InterPro" id="IPR000092">
    <property type="entry name" value="Polyprenyl_synt"/>
</dbReference>
<keyword evidence="1 2" id="KW-0808">Transferase</keyword>
<dbReference type="SUPFAM" id="SSF48576">
    <property type="entry name" value="Terpenoid synthases"/>
    <property type="match status" value="1"/>
</dbReference>
<dbReference type="Proteomes" id="UP001375240">
    <property type="component" value="Unassembled WGS sequence"/>
</dbReference>
<organism evidence="4 5">
    <name type="scientific">Orbilia brochopaga</name>
    <dbReference type="NCBI Taxonomy" id="3140254"/>
    <lineage>
        <taxon>Eukaryota</taxon>
        <taxon>Fungi</taxon>
        <taxon>Dikarya</taxon>
        <taxon>Ascomycota</taxon>
        <taxon>Pezizomycotina</taxon>
        <taxon>Orbiliomycetes</taxon>
        <taxon>Orbiliales</taxon>
        <taxon>Orbiliaceae</taxon>
        <taxon>Orbilia</taxon>
    </lineage>
</organism>
<accession>A0AAV9U0W8</accession>
<evidence type="ECO:0000313" key="4">
    <source>
        <dbReference type="EMBL" id="KAK6332396.1"/>
    </source>
</evidence>
<evidence type="ECO:0000256" key="1">
    <source>
        <dbReference type="ARBA" id="ARBA00022679"/>
    </source>
</evidence>
<gene>
    <name evidence="4" type="primary">BTS1_1</name>
    <name evidence="4" type="ORF">TWF696_003112</name>
</gene>
<dbReference type="AlphaFoldDB" id="A0AAV9U0W8"/>
<dbReference type="EMBL" id="JAVHNQ010000015">
    <property type="protein sequence ID" value="KAK6332396.1"/>
    <property type="molecule type" value="Genomic_DNA"/>
</dbReference>
<evidence type="ECO:0000313" key="5">
    <source>
        <dbReference type="Proteomes" id="UP001375240"/>
    </source>
</evidence>
<protein>
    <submittedName>
        <fullName evidence="4">Geranylgeranyl pyrophosphate synthetase</fullName>
    </submittedName>
</protein>
<dbReference type="GO" id="GO:0043386">
    <property type="term" value="P:mycotoxin biosynthetic process"/>
    <property type="evidence" value="ECO:0007669"/>
    <property type="project" value="UniProtKB-ARBA"/>
</dbReference>
<dbReference type="Gene3D" id="1.10.600.10">
    <property type="entry name" value="Farnesyl Diphosphate Synthase"/>
    <property type="match status" value="1"/>
</dbReference>
<proteinExistence type="inferred from homology"/>
<evidence type="ECO:0000256" key="3">
    <source>
        <dbReference type="SAM" id="MobiDB-lite"/>
    </source>
</evidence>